<keyword evidence="4" id="KW-0732">Signal</keyword>
<evidence type="ECO:0000259" key="5">
    <source>
        <dbReference type="Pfam" id="PF12260"/>
    </source>
</evidence>
<protein>
    <submittedName>
        <fullName evidence="6">DgyrCDS12066</fullName>
    </submittedName>
</protein>
<proteinExistence type="inferred from homology"/>
<dbReference type="OrthoDB" id="10035316at2759"/>
<gene>
    <name evidence="6" type="ORF">DGYR_LOCUS11393</name>
</gene>
<name>A0A7I8W6L7_9ANNE</name>
<evidence type="ECO:0000313" key="7">
    <source>
        <dbReference type="Proteomes" id="UP000549394"/>
    </source>
</evidence>
<organism evidence="6 7">
    <name type="scientific">Dimorphilus gyrociliatus</name>
    <dbReference type="NCBI Taxonomy" id="2664684"/>
    <lineage>
        <taxon>Eukaryota</taxon>
        <taxon>Metazoa</taxon>
        <taxon>Spiralia</taxon>
        <taxon>Lophotrochozoa</taxon>
        <taxon>Annelida</taxon>
        <taxon>Polychaeta</taxon>
        <taxon>Polychaeta incertae sedis</taxon>
        <taxon>Dinophilidae</taxon>
        <taxon>Dimorphilus</taxon>
    </lineage>
</organism>
<keyword evidence="3" id="KW-0964">Secreted</keyword>
<keyword evidence="7" id="KW-1185">Reference proteome</keyword>
<evidence type="ECO:0000256" key="1">
    <source>
        <dbReference type="ARBA" id="ARBA00004613"/>
    </source>
</evidence>
<sequence>MTSIPMLIVRKDKCDACYGDNFCNHVMKGSIVMDIPHKATAMSSKGAYVGQWEGKSIVVKTGAGTDRFMMFDRYSCNTVFQTPDCDVTSSISNISNIDIDIIRNLQVKIHGRPLPFSYCSSNDLLNELVAGYSRYPINRATNFLFTSLVINPEFAFLNFFTKNHNLPFPRNYGSCGRVSIIERNGSPLETFLDNPFKERAEIAFHILKSLKSLINDQDRWSLSYLDLSYENILYNEKSKSILFTESGNLVISQKINYDWTALGLCNENCMSKEAIYKILENQNCASFTYQAAHSMFATVCAQILTDSNDIRKKFGNKLLGETIPKGLLHSSTDDVSKSLQELLSQCVTESLVNGRMNAVKKLMAILKNIINST</sequence>
<evidence type="ECO:0000256" key="3">
    <source>
        <dbReference type="ARBA" id="ARBA00022525"/>
    </source>
</evidence>
<comment type="caution">
    <text evidence="6">The sequence shown here is derived from an EMBL/GenBank/DDBJ whole genome shotgun (WGS) entry which is preliminary data.</text>
</comment>
<feature type="domain" description="FAM69 protein-kinase" evidence="5">
    <location>
        <begin position="147"/>
        <end position="348"/>
    </location>
</feature>
<dbReference type="PANTHER" id="PTHR32073:SF10">
    <property type="entry name" value="FAM69 PROTEIN-KINASE DOMAIN-CONTAINING PROTEIN"/>
    <property type="match status" value="1"/>
</dbReference>
<accession>A0A7I8W6L7</accession>
<comment type="similarity">
    <text evidence="2">Belongs to the DIPK family.</text>
</comment>
<dbReference type="GO" id="GO:0005576">
    <property type="term" value="C:extracellular region"/>
    <property type="evidence" value="ECO:0007669"/>
    <property type="project" value="UniProtKB-SubCell"/>
</dbReference>
<evidence type="ECO:0000256" key="2">
    <source>
        <dbReference type="ARBA" id="ARBA00006338"/>
    </source>
</evidence>
<dbReference type="EMBL" id="CAJFCJ010000019">
    <property type="protein sequence ID" value="CAD5123752.1"/>
    <property type="molecule type" value="Genomic_DNA"/>
</dbReference>
<dbReference type="Proteomes" id="UP000549394">
    <property type="component" value="Unassembled WGS sequence"/>
</dbReference>
<reference evidence="6 7" key="1">
    <citation type="submission" date="2020-08" db="EMBL/GenBank/DDBJ databases">
        <authorList>
            <person name="Hejnol A."/>
        </authorList>
    </citation>
    <scope>NUCLEOTIDE SEQUENCE [LARGE SCALE GENOMIC DNA]</scope>
</reference>
<dbReference type="InterPro" id="IPR020519">
    <property type="entry name" value="DIPK2A/B"/>
</dbReference>
<dbReference type="Pfam" id="PF12260">
    <property type="entry name" value="PIP49_C"/>
    <property type="match status" value="1"/>
</dbReference>
<dbReference type="PANTHER" id="PTHR32073">
    <property type="entry name" value="GH11358P"/>
    <property type="match status" value="1"/>
</dbReference>
<dbReference type="InterPro" id="IPR022049">
    <property type="entry name" value="FAM69_kinase_dom"/>
</dbReference>
<evidence type="ECO:0000313" key="6">
    <source>
        <dbReference type="EMBL" id="CAD5123752.1"/>
    </source>
</evidence>
<dbReference type="AlphaFoldDB" id="A0A7I8W6L7"/>
<comment type="subcellular location">
    <subcellularLocation>
        <location evidence="1">Secreted</location>
    </subcellularLocation>
</comment>
<evidence type="ECO:0000256" key="4">
    <source>
        <dbReference type="ARBA" id="ARBA00022729"/>
    </source>
</evidence>